<sequence length="1370" mass="153127">MCERERGPPDNATKAWCKIARSLFDNFSPPSIVTSSPNTVRAAQEATVELFCRATGTPIPDVVWSKDNTPLANTNRLTIALNKETVSITNLQRSDGGEYGCTFQNTVGQVSKKINLIVQGAAYILNKPSNMTVVKGQRVTFTCGAYAFPNNLTYSWYFGGTNVRNLPGYNSRITTQMDPASNDEQLIEHLIISPVYEGDMGWYTCKPTNGVGEDPEASAFLNVTYEPVVLVDLMESQVTWALGFRQRLDCPVDANPPVHEVSWTKNSYVVDFSSSRLTQLSNGSLLVYQVQQVDAGSYSCTPISSVGSGKSSPLVQVIVQDPPRFIIRPEPRYVKRSGDEVTMVCAAAGKPKPEILWRKVTGKLNFSGRILLNEGNLTITSLNKVDHGKYECEASNDFATIVVVTELIIQDTTPHAPYNITTIPDWFSVRLSWIPAYNGGSKALFLIWYRSRNGQTSEWLTMQVIPQDATHFTVYRLQPDTIYEFKIMARNVNGDGNFSDVVVVKTLGTGAPLPTALPTDASGSMYYPTINKSYGPRPPPPRNVSAAIITGGIRIGWLPPFPTSIQLKSGGFFLSQAEIGGIIGGLLFLLVAVLLAIIGVICSKRRDKRTEKYGNVKYLGPADEVDSMPNYRMEDSAEWGGRDTSGGTDALRQDFIANGIFLVPQTKKSNGDLDMMHHDYLAESQLYPPNDYIYNSDKGYRVPYGGGHDSYDPLLKDDDFMPRSYDRSRSYDLSRSYDRSRSHDRSRSRTSGYTNSFHSEKDNLLGSGRSRFPEQSYMSGASSVRRRDTSHDGYRDRSPNNGYHGYGSDRHGYHNNYSDHHPYVNQSFPRSSSSSKPSFHSDVNPKDFLPPRPPIGDKANGFLPERYNHLSMPKQEKNENYDDENGFVPTRPPLPVEYRDSSLPYSPGQQDRTTPFFHGLERPNYGPMGHKEPSYENIPADLDDVFVPSFDHHSPSHHHRPGFPRHSSMKPSYQTYLTGDPEEEDSSTQPFVAKDISSVLPSFTESSIQPYPSYYEDEPTLVNRLEKPKWNIPFDSLRGDQVAPDYQRNSRPQSRSNDLRPRSRSSDSRPQSRFGSLNNTVRERPSSSNGSTLEKLPSYTRDHLQGTVDKIRKGPRARRAKSAGRLPSSEYNGDIPAQVVPRGPHVSDSDVGYGRYGNDGGVHPDNYSNDVEPYKSKRDSRSSVNSSGRGSMAGRSRHVTEPGKPPYLDLTPDSLSSGLGSRNNSHVTGSSGNSRIPYARKSASVDSMGNPLDPDISEDSSPFLDNSARKDTSADDQYEFDSLQALENDLINTLREHPISSQDDELLHAIQTGLSTSDFYDDLYPKPSRQSRYEDSDARFERLREEFHHFQRLQQERHHQVRLAMDSDML</sequence>
<keyword evidence="5" id="KW-0472">Membrane</keyword>
<dbReference type="InterPro" id="IPR036116">
    <property type="entry name" value="FN3_sf"/>
</dbReference>
<dbReference type="SMART" id="SM00408">
    <property type="entry name" value="IGc2"/>
    <property type="match status" value="4"/>
</dbReference>
<evidence type="ECO:0000256" key="2">
    <source>
        <dbReference type="ARBA" id="ARBA00023157"/>
    </source>
</evidence>
<feature type="domain" description="Ig-like" evidence="6">
    <location>
        <begin position="30"/>
        <end position="115"/>
    </location>
</feature>
<dbReference type="PROSITE" id="PS50835">
    <property type="entry name" value="IG_LIKE"/>
    <property type="match status" value="4"/>
</dbReference>
<dbReference type="InterPro" id="IPR003598">
    <property type="entry name" value="Ig_sub2"/>
</dbReference>
<dbReference type="SUPFAM" id="SSF49265">
    <property type="entry name" value="Fibronectin type III"/>
    <property type="match status" value="1"/>
</dbReference>
<keyword evidence="1" id="KW-0677">Repeat</keyword>
<proteinExistence type="predicted"/>
<evidence type="ECO:0000256" key="3">
    <source>
        <dbReference type="ARBA" id="ARBA00023319"/>
    </source>
</evidence>
<dbReference type="Pfam" id="PF07679">
    <property type="entry name" value="I-set"/>
    <property type="match status" value="1"/>
</dbReference>
<dbReference type="PANTHER" id="PTHR44170:SF56">
    <property type="entry name" value="FIBRONECTIN TYPE-III DOMAIN-CONTAINING PROTEIN"/>
    <property type="match status" value="1"/>
</dbReference>
<feature type="compositionally biased region" description="Basic and acidic residues" evidence="4">
    <location>
        <begin position="1057"/>
        <end position="1067"/>
    </location>
</feature>
<feature type="compositionally biased region" description="Low complexity" evidence="4">
    <location>
        <begin position="827"/>
        <end position="841"/>
    </location>
</feature>
<feature type="region of interest" description="Disordered" evidence="4">
    <location>
        <begin position="725"/>
        <end position="855"/>
    </location>
</feature>
<keyword evidence="9" id="KW-1185">Reference proteome</keyword>
<feature type="region of interest" description="Disordered" evidence="4">
    <location>
        <begin position="952"/>
        <end position="989"/>
    </location>
</feature>
<dbReference type="PANTHER" id="PTHR44170">
    <property type="entry name" value="PROTEIN SIDEKICK"/>
    <property type="match status" value="1"/>
</dbReference>
<gene>
    <name evidence="8" type="ORF">FSP39_003286</name>
</gene>
<organism evidence="8 9">
    <name type="scientific">Pinctada imbricata</name>
    <name type="common">Atlantic pearl-oyster</name>
    <name type="synonym">Pinctada martensii</name>
    <dbReference type="NCBI Taxonomy" id="66713"/>
    <lineage>
        <taxon>Eukaryota</taxon>
        <taxon>Metazoa</taxon>
        <taxon>Spiralia</taxon>
        <taxon>Lophotrochozoa</taxon>
        <taxon>Mollusca</taxon>
        <taxon>Bivalvia</taxon>
        <taxon>Autobranchia</taxon>
        <taxon>Pteriomorphia</taxon>
        <taxon>Pterioida</taxon>
        <taxon>Pterioidea</taxon>
        <taxon>Pteriidae</taxon>
        <taxon>Pinctada</taxon>
    </lineage>
</organism>
<dbReference type="Proteomes" id="UP001186944">
    <property type="component" value="Unassembled WGS sequence"/>
</dbReference>
<evidence type="ECO:0000259" key="7">
    <source>
        <dbReference type="PROSITE" id="PS50853"/>
    </source>
</evidence>
<dbReference type="GO" id="GO:0098609">
    <property type="term" value="P:cell-cell adhesion"/>
    <property type="evidence" value="ECO:0007669"/>
    <property type="project" value="TreeGrafter"/>
</dbReference>
<dbReference type="FunFam" id="2.60.40.10:FF:000032">
    <property type="entry name" value="palladin isoform X1"/>
    <property type="match status" value="1"/>
</dbReference>
<dbReference type="InterPro" id="IPR013783">
    <property type="entry name" value="Ig-like_fold"/>
</dbReference>
<reference evidence="8" key="1">
    <citation type="submission" date="2019-08" db="EMBL/GenBank/DDBJ databases">
        <title>The improved chromosome-level genome for the pearl oyster Pinctada fucata martensii using PacBio sequencing and Hi-C.</title>
        <authorList>
            <person name="Zheng Z."/>
        </authorList>
    </citation>
    <scope>NUCLEOTIDE SEQUENCE</scope>
    <source>
        <strain evidence="8">ZZ-2019</strain>
        <tissue evidence="8">Adductor muscle</tissue>
    </source>
</reference>
<dbReference type="InterPro" id="IPR007110">
    <property type="entry name" value="Ig-like_dom"/>
</dbReference>
<dbReference type="SUPFAM" id="SSF48726">
    <property type="entry name" value="Immunoglobulin"/>
    <property type="match status" value="4"/>
</dbReference>
<feature type="compositionally biased region" description="Basic and acidic residues" evidence="4">
    <location>
        <begin position="807"/>
        <end position="822"/>
    </location>
</feature>
<dbReference type="SMART" id="SM00409">
    <property type="entry name" value="IG"/>
    <property type="match status" value="4"/>
</dbReference>
<feature type="domain" description="Ig-like" evidence="6">
    <location>
        <begin position="227"/>
        <end position="316"/>
    </location>
</feature>
<feature type="compositionally biased region" description="Low complexity" evidence="4">
    <location>
        <begin position="1182"/>
        <end position="1194"/>
    </location>
</feature>
<feature type="compositionally biased region" description="Basic and acidic residues" evidence="4">
    <location>
        <begin position="725"/>
        <end position="747"/>
    </location>
</feature>
<evidence type="ECO:0000256" key="5">
    <source>
        <dbReference type="SAM" id="Phobius"/>
    </source>
</evidence>
<feature type="compositionally biased region" description="Polar residues" evidence="4">
    <location>
        <begin position="1074"/>
        <end position="1092"/>
    </location>
</feature>
<protein>
    <submittedName>
        <fullName evidence="8">Uncharacterized protein</fullName>
    </submittedName>
</protein>
<feature type="domain" description="Ig-like" evidence="6">
    <location>
        <begin position="323"/>
        <end position="410"/>
    </location>
</feature>
<dbReference type="InterPro" id="IPR036179">
    <property type="entry name" value="Ig-like_dom_sf"/>
</dbReference>
<dbReference type="InterPro" id="IPR003961">
    <property type="entry name" value="FN3_dom"/>
</dbReference>
<feature type="compositionally biased region" description="Basic residues" evidence="4">
    <location>
        <begin position="1113"/>
        <end position="1122"/>
    </location>
</feature>
<dbReference type="InterPro" id="IPR003599">
    <property type="entry name" value="Ig_sub"/>
</dbReference>
<dbReference type="Pfam" id="PF00041">
    <property type="entry name" value="fn3"/>
    <property type="match status" value="1"/>
</dbReference>
<keyword evidence="5" id="KW-0812">Transmembrane</keyword>
<feature type="compositionally biased region" description="Basic and acidic residues" evidence="4">
    <location>
        <begin position="1100"/>
        <end position="1112"/>
    </location>
</feature>
<feature type="domain" description="Ig-like" evidence="6">
    <location>
        <begin position="122"/>
        <end position="224"/>
    </location>
</feature>
<feature type="domain" description="Fibronectin type-III" evidence="7">
    <location>
        <begin position="413"/>
        <end position="509"/>
    </location>
</feature>
<evidence type="ECO:0000259" key="6">
    <source>
        <dbReference type="PROSITE" id="PS50835"/>
    </source>
</evidence>
<dbReference type="InterPro" id="IPR013098">
    <property type="entry name" value="Ig_I-set"/>
</dbReference>
<evidence type="ECO:0000313" key="9">
    <source>
        <dbReference type="Proteomes" id="UP001186944"/>
    </source>
</evidence>
<dbReference type="PROSITE" id="PS50853">
    <property type="entry name" value="FN3"/>
    <property type="match status" value="1"/>
</dbReference>
<evidence type="ECO:0000313" key="8">
    <source>
        <dbReference type="EMBL" id="KAK3106932.1"/>
    </source>
</evidence>
<evidence type="ECO:0000256" key="4">
    <source>
        <dbReference type="SAM" id="MobiDB-lite"/>
    </source>
</evidence>
<dbReference type="Gene3D" id="2.60.40.10">
    <property type="entry name" value="Immunoglobulins"/>
    <property type="match status" value="5"/>
</dbReference>
<keyword evidence="5" id="KW-1133">Transmembrane helix</keyword>
<feature type="compositionally biased region" description="Basic and acidic residues" evidence="4">
    <location>
        <begin position="1172"/>
        <end position="1181"/>
    </location>
</feature>
<keyword evidence="3" id="KW-0393">Immunoglobulin domain</keyword>
<feature type="compositionally biased region" description="Low complexity" evidence="4">
    <location>
        <begin position="1214"/>
        <end position="1225"/>
    </location>
</feature>
<dbReference type="SMART" id="SM00060">
    <property type="entry name" value="FN3"/>
    <property type="match status" value="2"/>
</dbReference>
<name>A0AA88YRH0_PINIB</name>
<evidence type="ECO:0000256" key="1">
    <source>
        <dbReference type="ARBA" id="ARBA00022737"/>
    </source>
</evidence>
<dbReference type="EMBL" id="VSWD01000002">
    <property type="protein sequence ID" value="KAK3106932.1"/>
    <property type="molecule type" value="Genomic_DNA"/>
</dbReference>
<comment type="caution">
    <text evidence="8">The sequence shown here is derived from an EMBL/GenBank/DDBJ whole genome shotgun (WGS) entry which is preliminary data.</text>
</comment>
<dbReference type="Pfam" id="PF13927">
    <property type="entry name" value="Ig_3"/>
    <property type="match status" value="3"/>
</dbReference>
<feature type="compositionally biased region" description="Basic and acidic residues" evidence="4">
    <location>
        <begin position="785"/>
        <end position="798"/>
    </location>
</feature>
<feature type="region of interest" description="Disordered" evidence="4">
    <location>
        <begin position="1032"/>
        <end position="1274"/>
    </location>
</feature>
<feature type="transmembrane region" description="Helical" evidence="5">
    <location>
        <begin position="579"/>
        <end position="602"/>
    </location>
</feature>
<keyword evidence="2" id="KW-1015">Disulfide bond</keyword>
<accession>A0AA88YRH0</accession>
<dbReference type="CDD" id="cd00063">
    <property type="entry name" value="FN3"/>
    <property type="match status" value="1"/>
</dbReference>